<dbReference type="PROSITE" id="PS50023">
    <property type="entry name" value="LIM_DOMAIN_2"/>
    <property type="match status" value="1"/>
</dbReference>
<feature type="domain" description="LIM zinc-binding" evidence="7">
    <location>
        <begin position="55"/>
        <end position="91"/>
    </location>
</feature>
<evidence type="ECO:0000256" key="2">
    <source>
        <dbReference type="ARBA" id="ARBA00022737"/>
    </source>
</evidence>
<dbReference type="GO" id="GO:0003713">
    <property type="term" value="F:transcription coactivator activity"/>
    <property type="evidence" value="ECO:0007669"/>
    <property type="project" value="TreeGrafter"/>
</dbReference>
<dbReference type="OrthoDB" id="6352355at2759"/>
<dbReference type="Gene3D" id="2.10.110.10">
    <property type="entry name" value="Cysteine Rich Protein"/>
    <property type="match status" value="1"/>
</dbReference>
<evidence type="ECO:0000256" key="1">
    <source>
        <dbReference type="ARBA" id="ARBA00022723"/>
    </source>
</evidence>
<keyword evidence="9" id="KW-1185">Reference proteome</keyword>
<evidence type="ECO:0000256" key="6">
    <source>
        <dbReference type="PROSITE-ProRule" id="PRU00125"/>
    </source>
</evidence>
<dbReference type="PANTHER" id="PTHR45787:SF7">
    <property type="entry name" value="LIM DOMAIN ONLY PROTEIN 3"/>
    <property type="match status" value="1"/>
</dbReference>
<sequence>MELSDAFSQPKGAGTSLSDTHIVRYMAQSPRLASGCGNSVDTSKWQCKRLFGVTGNCAACSKLIPAFEMVMRAKDNVYHLDCFACQLCNQR</sequence>
<evidence type="ECO:0000313" key="9">
    <source>
        <dbReference type="Proteomes" id="UP000233556"/>
    </source>
</evidence>
<dbReference type="EMBL" id="KZ509844">
    <property type="protein sequence ID" value="PKU33674.1"/>
    <property type="molecule type" value="Genomic_DNA"/>
</dbReference>
<dbReference type="InterPro" id="IPR050945">
    <property type="entry name" value="LMO_RBTN_TF"/>
</dbReference>
<dbReference type="Pfam" id="PF00412">
    <property type="entry name" value="LIM"/>
    <property type="match status" value="1"/>
</dbReference>
<evidence type="ECO:0000256" key="4">
    <source>
        <dbReference type="ARBA" id="ARBA00023038"/>
    </source>
</evidence>
<keyword evidence="3 6" id="KW-0862">Zinc</keyword>
<keyword evidence="4 6" id="KW-0440">LIM domain</keyword>
<dbReference type="PANTHER" id="PTHR45787">
    <property type="entry name" value="LD11652P"/>
    <property type="match status" value="1"/>
</dbReference>
<accession>A0A2I0TIN8</accession>
<dbReference type="AlphaFoldDB" id="A0A2I0TIN8"/>
<dbReference type="InterPro" id="IPR001781">
    <property type="entry name" value="Znf_LIM"/>
</dbReference>
<dbReference type="Proteomes" id="UP000233556">
    <property type="component" value="Unassembled WGS sequence"/>
</dbReference>
<keyword evidence="1 6" id="KW-0479">Metal-binding</keyword>
<keyword evidence="2" id="KW-0677">Repeat</keyword>
<reference evidence="9" key="2">
    <citation type="submission" date="2017-12" db="EMBL/GenBank/DDBJ databases">
        <title>Genome sequence of the Bar-tailed Godwit (Limosa lapponica baueri).</title>
        <authorList>
            <person name="Lima N.C.B."/>
            <person name="Parody-Merino A.M."/>
            <person name="Battley P.F."/>
            <person name="Fidler A.E."/>
            <person name="Prosdocimi F."/>
        </authorList>
    </citation>
    <scope>NUCLEOTIDE SEQUENCE [LARGE SCALE GENOMIC DNA]</scope>
</reference>
<organism evidence="8 9">
    <name type="scientific">Limosa lapponica baueri</name>
    <dbReference type="NCBI Taxonomy" id="1758121"/>
    <lineage>
        <taxon>Eukaryota</taxon>
        <taxon>Metazoa</taxon>
        <taxon>Chordata</taxon>
        <taxon>Craniata</taxon>
        <taxon>Vertebrata</taxon>
        <taxon>Euteleostomi</taxon>
        <taxon>Archelosauria</taxon>
        <taxon>Archosauria</taxon>
        <taxon>Dinosauria</taxon>
        <taxon>Saurischia</taxon>
        <taxon>Theropoda</taxon>
        <taxon>Coelurosauria</taxon>
        <taxon>Aves</taxon>
        <taxon>Neognathae</taxon>
        <taxon>Neoaves</taxon>
        <taxon>Charadriiformes</taxon>
        <taxon>Scolopacidae</taxon>
        <taxon>Limosa</taxon>
    </lineage>
</organism>
<dbReference type="GO" id="GO:0045944">
    <property type="term" value="P:positive regulation of transcription by RNA polymerase II"/>
    <property type="evidence" value="ECO:0007669"/>
    <property type="project" value="TreeGrafter"/>
</dbReference>
<reference evidence="9" key="1">
    <citation type="submission" date="2017-11" db="EMBL/GenBank/DDBJ databases">
        <authorList>
            <person name="Lima N.C."/>
            <person name="Parody-Merino A.M."/>
            <person name="Battley P.F."/>
            <person name="Fidler A.E."/>
            <person name="Prosdocimi F."/>
        </authorList>
    </citation>
    <scope>NUCLEOTIDE SEQUENCE [LARGE SCALE GENOMIC DNA]</scope>
</reference>
<dbReference type="GO" id="GO:0140297">
    <property type="term" value="F:DNA-binding transcription factor binding"/>
    <property type="evidence" value="ECO:0007669"/>
    <property type="project" value="TreeGrafter"/>
</dbReference>
<evidence type="ECO:0000256" key="3">
    <source>
        <dbReference type="ARBA" id="ARBA00022833"/>
    </source>
</evidence>
<dbReference type="SUPFAM" id="SSF57716">
    <property type="entry name" value="Glucocorticoid receptor-like (DNA-binding domain)"/>
    <property type="match status" value="1"/>
</dbReference>
<evidence type="ECO:0000256" key="5">
    <source>
        <dbReference type="ARBA" id="ARBA00039224"/>
    </source>
</evidence>
<evidence type="ECO:0000313" key="8">
    <source>
        <dbReference type="EMBL" id="PKU33674.1"/>
    </source>
</evidence>
<gene>
    <name evidence="8" type="ORF">llap_16022</name>
</gene>
<protein>
    <recommendedName>
        <fullName evidence="5">LIM domain only protein 3</fullName>
    </recommendedName>
</protein>
<dbReference type="GO" id="GO:0005634">
    <property type="term" value="C:nucleus"/>
    <property type="evidence" value="ECO:0007669"/>
    <property type="project" value="TreeGrafter"/>
</dbReference>
<evidence type="ECO:0000259" key="7">
    <source>
        <dbReference type="PROSITE" id="PS50023"/>
    </source>
</evidence>
<dbReference type="GO" id="GO:0046872">
    <property type="term" value="F:metal ion binding"/>
    <property type="evidence" value="ECO:0007669"/>
    <property type="project" value="UniProtKB-KW"/>
</dbReference>
<proteinExistence type="predicted"/>
<name>A0A2I0TIN8_LIMLA</name>